<reference evidence="1" key="1">
    <citation type="submission" date="2022-08" db="UniProtKB">
        <authorList>
            <consortium name="EnsemblMetazoa"/>
        </authorList>
    </citation>
    <scope>IDENTIFICATION</scope>
</reference>
<evidence type="ECO:0000313" key="1">
    <source>
        <dbReference type="EnsemblMetazoa" id="ACOM027051-PA.1"/>
    </source>
</evidence>
<sequence length="254" mass="28584">MVAQRFAIVQHDLLQRLTVQAHLGQVGVGLDLLQVPHTGGRRHLHKPLEACVAGHKVCLTVDLHHCADISLHQHPDQPLGRIAPLELGRLRPAHGRCLLLQPLFGLRQIVVVQFERFLAVGKGVARLFAQRRERTLLGRCVQPDASGREQSGKPVEKRAILRIEVDQHALRAIKYCTGHCGQVGGTVRTQHHLRIVILGVYLVGEADRFWRIAERDTVLAVCVLADPLDNAFRLDGGVRRQDEYYRFTHRFNKA</sequence>
<protein>
    <submittedName>
        <fullName evidence="1">Uncharacterized protein</fullName>
    </submittedName>
</protein>
<dbReference type="Proteomes" id="UP000075882">
    <property type="component" value="Unassembled WGS sequence"/>
</dbReference>
<proteinExistence type="predicted"/>
<name>A0A8W7P7T7_ANOCL</name>
<accession>A0A8W7P7T7</accession>
<organism evidence="1">
    <name type="scientific">Anopheles coluzzii</name>
    <name type="common">African malaria mosquito</name>
    <dbReference type="NCBI Taxonomy" id="1518534"/>
    <lineage>
        <taxon>Eukaryota</taxon>
        <taxon>Metazoa</taxon>
        <taxon>Ecdysozoa</taxon>
        <taxon>Arthropoda</taxon>
        <taxon>Hexapoda</taxon>
        <taxon>Insecta</taxon>
        <taxon>Pterygota</taxon>
        <taxon>Neoptera</taxon>
        <taxon>Endopterygota</taxon>
        <taxon>Diptera</taxon>
        <taxon>Nematocera</taxon>
        <taxon>Culicoidea</taxon>
        <taxon>Culicidae</taxon>
        <taxon>Anophelinae</taxon>
        <taxon>Anopheles</taxon>
    </lineage>
</organism>
<dbReference type="EnsemblMetazoa" id="ACOM027051-RA">
    <property type="protein sequence ID" value="ACOM027051-PA.1"/>
    <property type="gene ID" value="ACOM027051"/>
</dbReference>
<dbReference type="AlphaFoldDB" id="A0A8W7P7T7"/>